<evidence type="ECO:0000313" key="2">
    <source>
        <dbReference type="Proteomes" id="UP001234989"/>
    </source>
</evidence>
<dbReference type="PANTHER" id="PTHR44375">
    <property type="entry name" value="BETA-KETOACYL-ACP REDUCTASE-LIKE PROTEIN-RELATED"/>
    <property type="match status" value="1"/>
</dbReference>
<dbReference type="SUPFAM" id="SSF51735">
    <property type="entry name" value="NAD(P)-binding Rossmann-fold domains"/>
    <property type="match status" value="1"/>
</dbReference>
<proteinExistence type="predicted"/>
<evidence type="ECO:0000313" key="1">
    <source>
        <dbReference type="EMBL" id="WMV07635.1"/>
    </source>
</evidence>
<organism evidence="1 2">
    <name type="scientific">Solanum verrucosum</name>
    <dbReference type="NCBI Taxonomy" id="315347"/>
    <lineage>
        <taxon>Eukaryota</taxon>
        <taxon>Viridiplantae</taxon>
        <taxon>Streptophyta</taxon>
        <taxon>Embryophyta</taxon>
        <taxon>Tracheophyta</taxon>
        <taxon>Spermatophyta</taxon>
        <taxon>Magnoliopsida</taxon>
        <taxon>eudicotyledons</taxon>
        <taxon>Gunneridae</taxon>
        <taxon>Pentapetalae</taxon>
        <taxon>asterids</taxon>
        <taxon>lamiids</taxon>
        <taxon>Solanales</taxon>
        <taxon>Solanaceae</taxon>
        <taxon>Solanoideae</taxon>
        <taxon>Solaneae</taxon>
        <taxon>Solanum</taxon>
    </lineage>
</organism>
<dbReference type="InterPro" id="IPR036291">
    <property type="entry name" value="NAD(P)-bd_dom_sf"/>
</dbReference>
<dbReference type="EMBL" id="CP133612">
    <property type="protein sequence ID" value="WMV07635.1"/>
    <property type="molecule type" value="Genomic_DNA"/>
</dbReference>
<sequence>MTISNSTLLGTQCATSRDLNLTLKKSLFLGNQQGRKSSSLEIMKALWKTTQRRSSRQIKTTRILVRTHGATHGRHEISSLERTFALELDVTSNGATIEVAVQRAWNAFGLIDTLINNADIRGNVSFSLELSEEEWEHIFKTNLRGA</sequence>
<dbReference type="InterPro" id="IPR002347">
    <property type="entry name" value="SDR_fam"/>
</dbReference>
<reference evidence="1" key="1">
    <citation type="submission" date="2023-08" db="EMBL/GenBank/DDBJ databases">
        <title>A de novo genome assembly of Solanum verrucosum Schlechtendal, a Mexican diploid species geographically isolated from the other diploid A-genome species in potato relatives.</title>
        <authorList>
            <person name="Hosaka K."/>
        </authorList>
    </citation>
    <scope>NUCLEOTIDE SEQUENCE</scope>
    <source>
        <tissue evidence="1">Young leaves</tissue>
    </source>
</reference>
<protein>
    <submittedName>
        <fullName evidence="1">Uncharacterized protein</fullName>
    </submittedName>
</protein>
<accession>A0AAF0PR22</accession>
<dbReference type="Pfam" id="PF00106">
    <property type="entry name" value="adh_short"/>
    <property type="match status" value="1"/>
</dbReference>
<dbReference type="Gene3D" id="3.40.50.720">
    <property type="entry name" value="NAD(P)-binding Rossmann-like Domain"/>
    <property type="match status" value="1"/>
</dbReference>
<keyword evidence="2" id="KW-1185">Reference proteome</keyword>
<dbReference type="PANTHER" id="PTHR44375:SF17">
    <property type="entry name" value="2,4-DIENOYL-COA REDUCTASE"/>
    <property type="match status" value="1"/>
</dbReference>
<dbReference type="Proteomes" id="UP001234989">
    <property type="component" value="Chromosome 1"/>
</dbReference>
<dbReference type="AlphaFoldDB" id="A0AAF0PR22"/>
<name>A0AAF0PR22_SOLVR</name>
<gene>
    <name evidence="1" type="ORF">MTR67_001020</name>
</gene>